<feature type="domain" description="HTH gntR-type" evidence="4">
    <location>
        <begin position="11"/>
        <end position="79"/>
    </location>
</feature>
<dbReference type="SMART" id="SM00345">
    <property type="entry name" value="HTH_GNTR"/>
    <property type="match status" value="1"/>
</dbReference>
<reference evidence="5 6" key="1">
    <citation type="submission" date="2016-02" db="EMBL/GenBank/DDBJ databases">
        <title>Genome sequence of Clostridium thermobutyricum DSM 4928.</title>
        <authorList>
            <person name="Poehlein A."/>
            <person name="Daniel R."/>
        </authorList>
    </citation>
    <scope>NUCLEOTIDE SEQUENCE [LARGE SCALE GENOMIC DNA]</scope>
    <source>
        <strain evidence="5 6">DSM 4928</strain>
    </source>
</reference>
<organism evidence="5 6">
    <name type="scientific">Clostridium thermobutyricum DSM 4928</name>
    <dbReference type="NCBI Taxonomy" id="1121339"/>
    <lineage>
        <taxon>Bacteria</taxon>
        <taxon>Bacillati</taxon>
        <taxon>Bacillota</taxon>
        <taxon>Clostridia</taxon>
        <taxon>Eubacteriales</taxon>
        <taxon>Clostridiaceae</taxon>
        <taxon>Clostridium</taxon>
    </lineage>
</organism>
<protein>
    <submittedName>
        <fullName evidence="5">HTH-type transcriptional repressor YtrA</fullName>
    </submittedName>
</protein>
<evidence type="ECO:0000256" key="3">
    <source>
        <dbReference type="ARBA" id="ARBA00023163"/>
    </source>
</evidence>
<evidence type="ECO:0000259" key="4">
    <source>
        <dbReference type="PROSITE" id="PS50949"/>
    </source>
</evidence>
<keyword evidence="1" id="KW-0805">Transcription regulation</keyword>
<dbReference type="RefSeq" id="WP_080023052.1">
    <property type="nucleotide sequence ID" value="NZ_LTAY01000047.1"/>
</dbReference>
<evidence type="ECO:0000313" key="5">
    <source>
        <dbReference type="EMBL" id="OPX47484.1"/>
    </source>
</evidence>
<dbReference type="Gene3D" id="1.10.10.10">
    <property type="entry name" value="Winged helix-like DNA-binding domain superfamily/Winged helix DNA-binding domain"/>
    <property type="match status" value="1"/>
</dbReference>
<gene>
    <name evidence="5" type="primary">ytrA_2</name>
    <name evidence="5" type="ORF">CLTHE_18340</name>
</gene>
<name>A0A1V4SVI7_9CLOT</name>
<dbReference type="AlphaFoldDB" id="A0A1V4SVI7"/>
<dbReference type="InterPro" id="IPR000524">
    <property type="entry name" value="Tscrpt_reg_HTH_GntR"/>
</dbReference>
<dbReference type="EMBL" id="LTAY01000047">
    <property type="protein sequence ID" value="OPX47484.1"/>
    <property type="molecule type" value="Genomic_DNA"/>
</dbReference>
<evidence type="ECO:0000256" key="2">
    <source>
        <dbReference type="ARBA" id="ARBA00023125"/>
    </source>
</evidence>
<keyword evidence="2" id="KW-0238">DNA-binding</keyword>
<accession>A0A1V4SVI7</accession>
<dbReference type="PANTHER" id="PTHR38445">
    <property type="entry name" value="HTH-TYPE TRANSCRIPTIONAL REPRESSOR YTRA"/>
    <property type="match status" value="1"/>
</dbReference>
<dbReference type="SUPFAM" id="SSF46785">
    <property type="entry name" value="Winged helix' DNA-binding domain"/>
    <property type="match status" value="1"/>
</dbReference>
<dbReference type="GO" id="GO:0003677">
    <property type="term" value="F:DNA binding"/>
    <property type="evidence" value="ECO:0007669"/>
    <property type="project" value="UniProtKB-KW"/>
</dbReference>
<dbReference type="Pfam" id="PF00392">
    <property type="entry name" value="GntR"/>
    <property type="match status" value="1"/>
</dbReference>
<keyword evidence="3" id="KW-0804">Transcription</keyword>
<evidence type="ECO:0000313" key="6">
    <source>
        <dbReference type="Proteomes" id="UP000191448"/>
    </source>
</evidence>
<evidence type="ECO:0000256" key="1">
    <source>
        <dbReference type="ARBA" id="ARBA00023015"/>
    </source>
</evidence>
<dbReference type="CDD" id="cd07377">
    <property type="entry name" value="WHTH_GntR"/>
    <property type="match status" value="1"/>
</dbReference>
<dbReference type="OrthoDB" id="9802328at2"/>
<dbReference type="GO" id="GO:0003700">
    <property type="term" value="F:DNA-binding transcription factor activity"/>
    <property type="evidence" value="ECO:0007669"/>
    <property type="project" value="InterPro"/>
</dbReference>
<dbReference type="Proteomes" id="UP000191448">
    <property type="component" value="Unassembled WGS sequence"/>
</dbReference>
<sequence length="124" mass="14411">MLIEIQFDSETPIYMQIRNEIVKAIATGKLKDGDGLPSVRQMSSMIEVNLHTINKAYNILKSEGYVQIDRRKGVIVKIDKKESYRDEFKEKFELILSESFLMGISEEEVLKSVKENFKKFSKED</sequence>
<dbReference type="InterPro" id="IPR036388">
    <property type="entry name" value="WH-like_DNA-bd_sf"/>
</dbReference>
<dbReference type="PROSITE" id="PS50949">
    <property type="entry name" value="HTH_GNTR"/>
    <property type="match status" value="1"/>
</dbReference>
<comment type="caution">
    <text evidence="5">The sequence shown here is derived from an EMBL/GenBank/DDBJ whole genome shotgun (WGS) entry which is preliminary data.</text>
</comment>
<dbReference type="InterPro" id="IPR036390">
    <property type="entry name" value="WH_DNA-bd_sf"/>
</dbReference>
<proteinExistence type="predicted"/>
<dbReference type="PANTHER" id="PTHR38445:SF12">
    <property type="entry name" value="GNTR-FAMILY TRANSCRIPTIONAL REGULATOR"/>
    <property type="match status" value="1"/>
</dbReference>